<organism evidence="1 2">
    <name type="scientific">Cellulomonas cellasea</name>
    <dbReference type="NCBI Taxonomy" id="43670"/>
    <lineage>
        <taxon>Bacteria</taxon>
        <taxon>Bacillati</taxon>
        <taxon>Actinomycetota</taxon>
        <taxon>Actinomycetes</taxon>
        <taxon>Micrococcales</taxon>
        <taxon>Cellulomonadaceae</taxon>
        <taxon>Cellulomonas</taxon>
    </lineage>
</organism>
<reference evidence="1" key="1">
    <citation type="submission" date="2019-06" db="EMBL/GenBank/DDBJ databases">
        <title>Whole genome shotgun sequence of Cellulomonas cellasea NBRC 3753.</title>
        <authorList>
            <person name="Hosoyama A."/>
            <person name="Uohara A."/>
            <person name="Ohji S."/>
            <person name="Ichikawa N."/>
        </authorList>
    </citation>
    <scope>NUCLEOTIDE SEQUENCE [LARGE SCALE GENOMIC DNA]</scope>
    <source>
        <strain evidence="1">NBRC 3753</strain>
    </source>
</reference>
<name>A0A4Y3L0F8_9CELL</name>
<dbReference type="EMBL" id="BJLR01000043">
    <property type="protein sequence ID" value="GEA90119.1"/>
    <property type="molecule type" value="Genomic_DNA"/>
</dbReference>
<accession>A0A4Y3L0F8</accession>
<evidence type="ECO:0000313" key="1">
    <source>
        <dbReference type="EMBL" id="GEA90119.1"/>
    </source>
</evidence>
<comment type="caution">
    <text evidence="1">The sequence shown here is derived from an EMBL/GenBank/DDBJ whole genome shotgun (WGS) entry which is preliminary data.</text>
</comment>
<gene>
    <name evidence="1" type="ORF">CCE01nite_40680</name>
</gene>
<protein>
    <submittedName>
        <fullName evidence="1">Uncharacterized protein</fullName>
    </submittedName>
</protein>
<proteinExistence type="predicted"/>
<evidence type="ECO:0000313" key="2">
    <source>
        <dbReference type="Proteomes" id="UP000317046"/>
    </source>
</evidence>
<keyword evidence="2" id="KW-1185">Reference proteome</keyword>
<sequence>MVVDPWLGGGVGVLRARDDRSVRNPLARIRGAADMSDAREPGHLNGARRDVRVYVLGGAGSTVGA</sequence>
<dbReference type="Proteomes" id="UP000317046">
    <property type="component" value="Unassembled WGS sequence"/>
</dbReference>
<dbReference type="AlphaFoldDB" id="A0A4Y3L0F8"/>